<feature type="binding site" evidence="6">
    <location>
        <position position="61"/>
    </location>
    <ligand>
        <name>Mg(2+)</name>
        <dbReference type="ChEBI" id="CHEBI:18420"/>
        <label>1</label>
        <note>catalytic</note>
    </ligand>
</feature>
<keyword evidence="9" id="KW-1185">Reference proteome</keyword>
<dbReference type="AlphaFoldDB" id="A0A3R6AY42"/>
<dbReference type="PRINTS" id="PR00378">
    <property type="entry name" value="LIIMPHPHTASE"/>
</dbReference>
<dbReference type="PRINTS" id="PR00377">
    <property type="entry name" value="IMPHPHTASES"/>
</dbReference>
<dbReference type="EC" id="3.1.3.25" evidence="7"/>
<evidence type="ECO:0000313" key="8">
    <source>
        <dbReference type="EMBL" id="QAR33215.1"/>
    </source>
</evidence>
<dbReference type="PANTHER" id="PTHR20854:SF4">
    <property type="entry name" value="INOSITOL-1-MONOPHOSPHATASE-RELATED"/>
    <property type="match status" value="1"/>
</dbReference>
<dbReference type="RefSeq" id="WP_128466501.1">
    <property type="nucleotide sequence ID" value="NZ_CP035108.1"/>
</dbReference>
<evidence type="ECO:0000256" key="5">
    <source>
        <dbReference type="ARBA" id="ARBA00022842"/>
    </source>
</evidence>
<dbReference type="PANTHER" id="PTHR20854">
    <property type="entry name" value="INOSITOL MONOPHOSPHATASE"/>
    <property type="match status" value="1"/>
</dbReference>
<evidence type="ECO:0000256" key="4">
    <source>
        <dbReference type="ARBA" id="ARBA00022801"/>
    </source>
</evidence>
<dbReference type="GO" id="GO:0046854">
    <property type="term" value="P:phosphatidylinositol phosphate biosynthetic process"/>
    <property type="evidence" value="ECO:0007669"/>
    <property type="project" value="InterPro"/>
</dbReference>
<comment type="cofactor">
    <cofactor evidence="2 6 7">
        <name>Mg(2+)</name>
        <dbReference type="ChEBI" id="CHEBI:18420"/>
    </cofactor>
</comment>
<dbReference type="EMBL" id="CP035108">
    <property type="protein sequence ID" value="QAR33215.1"/>
    <property type="molecule type" value="Genomic_DNA"/>
</dbReference>
<dbReference type="InterPro" id="IPR033942">
    <property type="entry name" value="IMPase"/>
</dbReference>
<feature type="binding site" evidence="6">
    <location>
        <position position="80"/>
    </location>
    <ligand>
        <name>Mg(2+)</name>
        <dbReference type="ChEBI" id="CHEBI:18420"/>
        <label>1</label>
        <note>catalytic</note>
    </ligand>
</feature>
<dbReference type="Pfam" id="PF00459">
    <property type="entry name" value="Inositol_P"/>
    <property type="match status" value="1"/>
</dbReference>
<dbReference type="Gene3D" id="3.40.190.80">
    <property type="match status" value="1"/>
</dbReference>
<keyword evidence="5 6" id="KW-0460">Magnesium</keyword>
<comment type="catalytic activity">
    <reaction evidence="1 7">
        <text>a myo-inositol phosphate + H2O = myo-inositol + phosphate</text>
        <dbReference type="Rhea" id="RHEA:24056"/>
        <dbReference type="ChEBI" id="CHEBI:15377"/>
        <dbReference type="ChEBI" id="CHEBI:17268"/>
        <dbReference type="ChEBI" id="CHEBI:43474"/>
        <dbReference type="ChEBI" id="CHEBI:84139"/>
        <dbReference type="EC" id="3.1.3.25"/>
    </reaction>
</comment>
<organism evidence="8 9">
    <name type="scientific">Geovibrio thiophilus</name>
    <dbReference type="NCBI Taxonomy" id="139438"/>
    <lineage>
        <taxon>Bacteria</taxon>
        <taxon>Pseudomonadati</taxon>
        <taxon>Deferribacterota</taxon>
        <taxon>Deferribacteres</taxon>
        <taxon>Deferribacterales</taxon>
        <taxon>Geovibrionaceae</taxon>
        <taxon>Geovibrio</taxon>
    </lineage>
</organism>
<gene>
    <name evidence="8" type="ORF">EP073_07300</name>
</gene>
<evidence type="ECO:0000313" key="9">
    <source>
        <dbReference type="Proteomes" id="UP000287502"/>
    </source>
</evidence>
<evidence type="ECO:0000256" key="7">
    <source>
        <dbReference type="RuleBase" id="RU364068"/>
    </source>
</evidence>
<protein>
    <recommendedName>
        <fullName evidence="7">Inositol-1-monophosphatase</fullName>
        <ecNumber evidence="7">3.1.3.25</ecNumber>
    </recommendedName>
</protein>
<sequence length="253" mass="27769">MEELIKAALEAGEIIKDGFKKTKDVKYKGSIDLVTEYDVAVENFLKKKLSPLFPEHVIIGEESSTGREEPEKAIYIDPIDGTTNFVHSFPFVSVSIGFYENGEAVRGLVYNPVMDEMFCAEKGAGAFLNNERIRVSETQETKKSLIATGFPYSIVESRCPDVLSMLGKVLSNTRGIRRAGSAALDLCYTAKGTFDCYYEFNLKPWDVAGGICVVQEAGGQVSGLDGKKHRITGDFIIASNGIVHEDMLGLIKC</sequence>
<dbReference type="FunFam" id="3.40.190.80:FF:000020">
    <property type="entry name" value="Fructose-1,6-bisphosphatase/inositol-1-monophosphatase"/>
    <property type="match status" value="1"/>
</dbReference>
<feature type="binding site" evidence="6">
    <location>
        <position position="206"/>
    </location>
    <ligand>
        <name>Mg(2+)</name>
        <dbReference type="ChEBI" id="CHEBI:18420"/>
        <label>1</label>
        <note>catalytic</note>
    </ligand>
</feature>
<evidence type="ECO:0000256" key="2">
    <source>
        <dbReference type="ARBA" id="ARBA00001946"/>
    </source>
</evidence>
<name>A0A3R6AY42_9BACT</name>
<dbReference type="CDD" id="cd01639">
    <property type="entry name" value="IMPase"/>
    <property type="match status" value="1"/>
</dbReference>
<accession>A0A3R6AY42</accession>
<dbReference type="GO" id="GO:0007165">
    <property type="term" value="P:signal transduction"/>
    <property type="evidence" value="ECO:0007669"/>
    <property type="project" value="TreeGrafter"/>
</dbReference>
<dbReference type="OrthoDB" id="9772456at2"/>
<proteinExistence type="inferred from homology"/>
<dbReference type="Proteomes" id="UP000287502">
    <property type="component" value="Chromosome"/>
</dbReference>
<dbReference type="GO" id="GO:0046872">
    <property type="term" value="F:metal ion binding"/>
    <property type="evidence" value="ECO:0007669"/>
    <property type="project" value="UniProtKB-KW"/>
</dbReference>
<dbReference type="Gene3D" id="3.30.540.10">
    <property type="entry name" value="Fructose-1,6-Bisphosphatase, subunit A, domain 1"/>
    <property type="match status" value="1"/>
</dbReference>
<dbReference type="InterPro" id="IPR020550">
    <property type="entry name" value="Inositol_monophosphatase_CS"/>
</dbReference>
<dbReference type="InterPro" id="IPR020552">
    <property type="entry name" value="Inositol_monoPase_Li-sen"/>
</dbReference>
<dbReference type="FunFam" id="3.30.540.10:FF:000004">
    <property type="entry name" value="Inositol-1-monophosphatase"/>
    <property type="match status" value="1"/>
</dbReference>
<evidence type="ECO:0000256" key="1">
    <source>
        <dbReference type="ARBA" id="ARBA00001033"/>
    </source>
</evidence>
<dbReference type="KEGG" id="gtl:EP073_07300"/>
<dbReference type="InterPro" id="IPR000760">
    <property type="entry name" value="Inositol_monophosphatase-like"/>
</dbReference>
<comment type="similarity">
    <text evidence="7">Belongs to the inositol monophosphatase superfamily.</text>
</comment>
<dbReference type="SUPFAM" id="SSF56655">
    <property type="entry name" value="Carbohydrate phosphatase"/>
    <property type="match status" value="1"/>
</dbReference>
<feature type="binding site" evidence="6">
    <location>
        <position position="77"/>
    </location>
    <ligand>
        <name>Mg(2+)</name>
        <dbReference type="ChEBI" id="CHEBI:18420"/>
        <label>1</label>
        <note>catalytic</note>
    </ligand>
</feature>
<keyword evidence="3 6" id="KW-0479">Metal-binding</keyword>
<dbReference type="PROSITE" id="PS00630">
    <property type="entry name" value="IMP_2"/>
    <property type="match status" value="1"/>
</dbReference>
<reference evidence="8 9" key="1">
    <citation type="submission" date="2019-01" db="EMBL/GenBank/DDBJ databases">
        <title>Geovibrio thiophilus DSM 11263, complete genome.</title>
        <authorList>
            <person name="Spring S."/>
            <person name="Bunk B."/>
            <person name="Sproer C."/>
        </authorList>
    </citation>
    <scope>NUCLEOTIDE SEQUENCE [LARGE SCALE GENOMIC DNA]</scope>
    <source>
        <strain evidence="8 9">DSM 11263</strain>
    </source>
</reference>
<evidence type="ECO:0000256" key="3">
    <source>
        <dbReference type="ARBA" id="ARBA00022723"/>
    </source>
</evidence>
<keyword evidence="4 7" id="KW-0378">Hydrolase</keyword>
<evidence type="ECO:0000256" key="6">
    <source>
        <dbReference type="PIRSR" id="PIRSR600760-2"/>
    </source>
</evidence>
<dbReference type="GO" id="GO:0008934">
    <property type="term" value="F:inositol monophosphate 1-phosphatase activity"/>
    <property type="evidence" value="ECO:0007669"/>
    <property type="project" value="InterPro"/>
</dbReference>
<feature type="binding site" evidence="6">
    <location>
        <position position="79"/>
    </location>
    <ligand>
        <name>Mg(2+)</name>
        <dbReference type="ChEBI" id="CHEBI:18420"/>
        <label>1</label>
        <note>catalytic</note>
    </ligand>
</feature>
<dbReference type="GO" id="GO:0006020">
    <property type="term" value="P:inositol metabolic process"/>
    <property type="evidence" value="ECO:0007669"/>
    <property type="project" value="TreeGrafter"/>
</dbReference>